<dbReference type="CDD" id="cd10460">
    <property type="entry name" value="PUB_UBXD1"/>
    <property type="match status" value="1"/>
</dbReference>
<evidence type="ECO:0000256" key="2">
    <source>
        <dbReference type="SAM" id="Phobius"/>
    </source>
</evidence>
<name>A0A8K0KEI1_LADFU</name>
<keyword evidence="2" id="KW-0472">Membrane</keyword>
<dbReference type="InterPro" id="IPR029071">
    <property type="entry name" value="Ubiquitin-like_domsf"/>
</dbReference>
<proteinExistence type="predicted"/>
<accession>A0A8K0KEI1</accession>
<dbReference type="InterPro" id="IPR042774">
    <property type="entry name" value="UBXN6_PUB"/>
</dbReference>
<evidence type="ECO:0000313" key="5">
    <source>
        <dbReference type="Proteomes" id="UP000792457"/>
    </source>
</evidence>
<dbReference type="CDD" id="cd16119">
    <property type="entry name" value="UBX_UBXN6"/>
    <property type="match status" value="1"/>
</dbReference>
<evidence type="ECO:0000313" key="4">
    <source>
        <dbReference type="EMBL" id="KAG8232571.1"/>
    </source>
</evidence>
<dbReference type="PANTHER" id="PTHR23153:SF38">
    <property type="entry name" value="UBX DOMAIN-CONTAINING PROTEIN 6"/>
    <property type="match status" value="1"/>
</dbReference>
<dbReference type="InterPro" id="IPR018997">
    <property type="entry name" value="PUB_domain"/>
</dbReference>
<dbReference type="PANTHER" id="PTHR23153">
    <property type="entry name" value="UBX-RELATED"/>
    <property type="match status" value="1"/>
</dbReference>
<dbReference type="SMART" id="SM00580">
    <property type="entry name" value="PUG"/>
    <property type="match status" value="1"/>
</dbReference>
<dbReference type="AlphaFoldDB" id="A0A8K0KEI1"/>
<comment type="caution">
    <text evidence="4">The sequence shown here is derived from an EMBL/GenBank/DDBJ whole genome shotgun (WGS) entry which is preliminary data.</text>
</comment>
<dbReference type="Gene3D" id="3.10.20.90">
    <property type="entry name" value="Phosphatidylinositol 3-kinase Catalytic Subunit, Chain A, domain 1"/>
    <property type="match status" value="1"/>
</dbReference>
<protein>
    <recommendedName>
        <fullName evidence="3">UBX domain-containing protein</fullName>
    </recommendedName>
</protein>
<dbReference type="Pfam" id="PF09409">
    <property type="entry name" value="PUB"/>
    <property type="match status" value="1"/>
</dbReference>
<dbReference type="Gene3D" id="1.20.58.2190">
    <property type="match status" value="1"/>
</dbReference>
<sequence length="577" mass="66085">MTSINDGIFSNSTLLDLVYQYVNEYSIILLQLLGYASENVIEKSHTNCLIRYYEDLSQWFAFDEFQLKLLKGFGLILSANIIFICISWKVYGKRISERFMRPPTTKAIEELKKSVSQLKLPKEHSPRVSMSVIKKFFQKSKADAKFKMAGPGHRLNEPSAQKPRASTSSYTPSRHVPSAEAQQAGAAALAPRRELEAEKLNENKAAASPSKKDHSAPTPLTVEGVYFKCPLVGPDVLPKEKWNEKITEFLYEQLEIGSEDDKGYTAALIIQSCNRALGRERILACVEILCKYIENIVAHPEEEKYRKIRCSNRVYRDRVLPVQGADLLLQAAGFQACKMQAETQGNEEMEDFLVFDKHSKEDLDKLTVLIDALKTSEPIHLELDRNVQVLLSSQAAKPVNLPADFFSIPPEELKREMELRANAVEQLSMLRTKAMREREEQRERRLYKYTLIRIRFPDGIQLQGTFSVYERASSLLEFVQENLFEEDRSFMLISPTGDKLFSHLQGVHFSERKYSQDDNKSEDSKEEEDKTLMDLHLVPNAVLNFVWETGGMPAVSREKDEEKMFLKPDIMMLVRTV</sequence>
<feature type="region of interest" description="Disordered" evidence="1">
    <location>
        <begin position="148"/>
        <end position="191"/>
    </location>
</feature>
<dbReference type="OrthoDB" id="49605at2759"/>
<organism evidence="4 5">
    <name type="scientific">Ladona fulva</name>
    <name type="common">Scarce chaser dragonfly</name>
    <name type="synonym">Libellula fulva</name>
    <dbReference type="NCBI Taxonomy" id="123851"/>
    <lineage>
        <taxon>Eukaryota</taxon>
        <taxon>Metazoa</taxon>
        <taxon>Ecdysozoa</taxon>
        <taxon>Arthropoda</taxon>
        <taxon>Hexapoda</taxon>
        <taxon>Insecta</taxon>
        <taxon>Pterygota</taxon>
        <taxon>Palaeoptera</taxon>
        <taxon>Odonata</taxon>
        <taxon>Epiprocta</taxon>
        <taxon>Anisoptera</taxon>
        <taxon>Libelluloidea</taxon>
        <taxon>Libellulidae</taxon>
        <taxon>Ladona</taxon>
    </lineage>
</organism>
<dbReference type="Pfam" id="PF00789">
    <property type="entry name" value="UBX"/>
    <property type="match status" value="1"/>
</dbReference>
<feature type="transmembrane region" description="Helical" evidence="2">
    <location>
        <begin position="72"/>
        <end position="91"/>
    </location>
</feature>
<dbReference type="Proteomes" id="UP000792457">
    <property type="component" value="Unassembled WGS sequence"/>
</dbReference>
<keyword evidence="2" id="KW-0812">Transmembrane</keyword>
<dbReference type="EMBL" id="KZ308632">
    <property type="protein sequence ID" value="KAG8232571.1"/>
    <property type="molecule type" value="Genomic_DNA"/>
</dbReference>
<dbReference type="InterPro" id="IPR036339">
    <property type="entry name" value="PUB-like_dom_sf"/>
</dbReference>
<evidence type="ECO:0000259" key="3">
    <source>
        <dbReference type="PROSITE" id="PS50033"/>
    </source>
</evidence>
<keyword evidence="2" id="KW-1133">Transmembrane helix</keyword>
<dbReference type="SUPFAM" id="SSF54236">
    <property type="entry name" value="Ubiquitin-like"/>
    <property type="match status" value="1"/>
</dbReference>
<dbReference type="PROSITE" id="PS50033">
    <property type="entry name" value="UBX"/>
    <property type="match status" value="1"/>
</dbReference>
<dbReference type="GO" id="GO:0005737">
    <property type="term" value="C:cytoplasm"/>
    <property type="evidence" value="ECO:0007669"/>
    <property type="project" value="TreeGrafter"/>
</dbReference>
<keyword evidence="5" id="KW-1185">Reference proteome</keyword>
<gene>
    <name evidence="4" type="ORF">J437_LFUL012947</name>
</gene>
<dbReference type="SUPFAM" id="SSF143503">
    <property type="entry name" value="PUG domain-like"/>
    <property type="match status" value="1"/>
</dbReference>
<reference evidence="4" key="1">
    <citation type="submission" date="2013-04" db="EMBL/GenBank/DDBJ databases">
        <authorList>
            <person name="Qu J."/>
            <person name="Murali S.C."/>
            <person name="Bandaranaike D."/>
            <person name="Bellair M."/>
            <person name="Blankenburg K."/>
            <person name="Chao H."/>
            <person name="Dinh H."/>
            <person name="Doddapaneni H."/>
            <person name="Downs B."/>
            <person name="Dugan-Rocha S."/>
            <person name="Elkadiri S."/>
            <person name="Gnanaolivu R.D."/>
            <person name="Hernandez B."/>
            <person name="Javaid M."/>
            <person name="Jayaseelan J.C."/>
            <person name="Lee S."/>
            <person name="Li M."/>
            <person name="Ming W."/>
            <person name="Munidasa M."/>
            <person name="Muniz J."/>
            <person name="Nguyen L."/>
            <person name="Ongeri F."/>
            <person name="Osuji N."/>
            <person name="Pu L.-L."/>
            <person name="Puazo M."/>
            <person name="Qu C."/>
            <person name="Quiroz J."/>
            <person name="Raj R."/>
            <person name="Weissenberger G."/>
            <person name="Xin Y."/>
            <person name="Zou X."/>
            <person name="Han Y."/>
            <person name="Richards S."/>
            <person name="Worley K."/>
            <person name="Muzny D."/>
            <person name="Gibbs R."/>
        </authorList>
    </citation>
    <scope>NUCLEOTIDE SEQUENCE</scope>
    <source>
        <strain evidence="4">Sampled in the wild</strain>
    </source>
</reference>
<feature type="compositionally biased region" description="Low complexity" evidence="1">
    <location>
        <begin position="179"/>
        <end position="190"/>
    </location>
</feature>
<evidence type="ECO:0000256" key="1">
    <source>
        <dbReference type="SAM" id="MobiDB-lite"/>
    </source>
</evidence>
<dbReference type="InterPro" id="IPR001012">
    <property type="entry name" value="UBX_dom"/>
</dbReference>
<reference evidence="4" key="2">
    <citation type="submission" date="2017-10" db="EMBL/GenBank/DDBJ databases">
        <title>Ladona fulva Genome sequencing and assembly.</title>
        <authorList>
            <person name="Murali S."/>
            <person name="Richards S."/>
            <person name="Bandaranaike D."/>
            <person name="Bellair M."/>
            <person name="Blankenburg K."/>
            <person name="Chao H."/>
            <person name="Dinh H."/>
            <person name="Doddapaneni H."/>
            <person name="Dugan-Rocha S."/>
            <person name="Elkadiri S."/>
            <person name="Gnanaolivu R."/>
            <person name="Hernandez B."/>
            <person name="Skinner E."/>
            <person name="Javaid M."/>
            <person name="Lee S."/>
            <person name="Li M."/>
            <person name="Ming W."/>
            <person name="Munidasa M."/>
            <person name="Muniz J."/>
            <person name="Nguyen L."/>
            <person name="Hughes D."/>
            <person name="Osuji N."/>
            <person name="Pu L.-L."/>
            <person name="Puazo M."/>
            <person name="Qu C."/>
            <person name="Quiroz J."/>
            <person name="Raj R."/>
            <person name="Weissenberger G."/>
            <person name="Xin Y."/>
            <person name="Zou X."/>
            <person name="Han Y."/>
            <person name="Worley K."/>
            <person name="Muzny D."/>
            <person name="Gibbs R."/>
        </authorList>
    </citation>
    <scope>NUCLEOTIDE SEQUENCE</scope>
    <source>
        <strain evidence="4">Sampled in the wild</strain>
    </source>
</reference>
<feature type="domain" description="UBX" evidence="3">
    <location>
        <begin position="445"/>
        <end position="545"/>
    </location>
</feature>